<name>A0ABS5BRJ4_9BACT</name>
<dbReference type="EMBL" id="JAGKQQ010000001">
    <property type="protein sequence ID" value="MBP3956362.1"/>
    <property type="molecule type" value="Genomic_DNA"/>
</dbReference>
<sequence length="189" mass="19336">MSRTVRMWATGAAVAALLAVASPARAGFITYSFKTDSSDSGGSLTGSFQVDQADLLDGALSTSEVQNYSFTFKDQAGGTTVYALNGVFPDLAVDPLTGIPTGLGSSVLGDQIGESGLVQTFLDSQALSPGASQWFAITRPTDAIGSGTGHWEIGPSTVTPTPAPPGMVLALSGMGCLAVARRFRSRLAV</sequence>
<comment type="caution">
    <text evidence="2">The sequence shown here is derived from an EMBL/GenBank/DDBJ whole genome shotgun (WGS) entry which is preliminary data.</text>
</comment>
<proteinExistence type="predicted"/>
<dbReference type="Proteomes" id="UP000676565">
    <property type="component" value="Unassembled WGS sequence"/>
</dbReference>
<dbReference type="RefSeq" id="WP_210654393.1">
    <property type="nucleotide sequence ID" value="NZ_JAGKQQ010000001.1"/>
</dbReference>
<evidence type="ECO:0000313" key="2">
    <source>
        <dbReference type="EMBL" id="MBP3956362.1"/>
    </source>
</evidence>
<evidence type="ECO:0000313" key="3">
    <source>
        <dbReference type="Proteomes" id="UP000676565"/>
    </source>
</evidence>
<protein>
    <recommendedName>
        <fullName evidence="4">PEP-CTERM sorting domain-containing protein</fullName>
    </recommendedName>
</protein>
<reference evidence="2 3" key="1">
    <citation type="submission" date="2021-04" db="EMBL/GenBank/DDBJ databases">
        <authorList>
            <person name="Ivanova A."/>
        </authorList>
    </citation>
    <scope>NUCLEOTIDE SEQUENCE [LARGE SCALE GENOMIC DNA]</scope>
    <source>
        <strain evidence="2 3">G18</strain>
    </source>
</reference>
<feature type="chain" id="PRO_5047290771" description="PEP-CTERM sorting domain-containing protein" evidence="1">
    <location>
        <begin position="27"/>
        <end position="189"/>
    </location>
</feature>
<keyword evidence="3" id="KW-1185">Reference proteome</keyword>
<evidence type="ECO:0000256" key="1">
    <source>
        <dbReference type="SAM" id="SignalP"/>
    </source>
</evidence>
<organism evidence="2 3">
    <name type="scientific">Gemmata palustris</name>
    <dbReference type="NCBI Taxonomy" id="2822762"/>
    <lineage>
        <taxon>Bacteria</taxon>
        <taxon>Pseudomonadati</taxon>
        <taxon>Planctomycetota</taxon>
        <taxon>Planctomycetia</taxon>
        <taxon>Gemmatales</taxon>
        <taxon>Gemmataceae</taxon>
        <taxon>Gemmata</taxon>
    </lineage>
</organism>
<evidence type="ECO:0008006" key="4">
    <source>
        <dbReference type="Google" id="ProtNLM"/>
    </source>
</evidence>
<accession>A0ABS5BRJ4</accession>
<keyword evidence="1" id="KW-0732">Signal</keyword>
<gene>
    <name evidence="2" type="ORF">J8F10_13840</name>
</gene>
<feature type="signal peptide" evidence="1">
    <location>
        <begin position="1"/>
        <end position="26"/>
    </location>
</feature>